<accession>A0A1N5UVQ4</accession>
<evidence type="ECO:0000259" key="1">
    <source>
        <dbReference type="PROSITE" id="PS50880"/>
    </source>
</evidence>
<evidence type="ECO:0000313" key="4">
    <source>
        <dbReference type="Proteomes" id="UP000187822"/>
    </source>
</evidence>
<dbReference type="PANTHER" id="PTHR39964:SF2">
    <property type="entry name" value="UPF0292 PROTEIN MJ1624"/>
    <property type="match status" value="1"/>
</dbReference>
<reference evidence="4" key="2">
    <citation type="submission" date="2016-06" db="EMBL/GenBank/DDBJ databases">
        <authorList>
            <person name="Toshchakov V.S."/>
        </authorList>
    </citation>
    <scope>NUCLEOTIDE SEQUENCE [LARGE SCALE GENOMIC DNA]</scope>
    <source>
        <strain>PM4 (JCM 30641</strain>
        <strain evidence="4">\VKM B-2940)</strain>
    </source>
</reference>
<name>A0A1N5UVQ4_9ARCH</name>
<dbReference type="STRING" id="1673428.CPM_1117"/>
<dbReference type="Gene3D" id="3.40.1360.10">
    <property type="match status" value="1"/>
</dbReference>
<sequence length="121" mass="14060">MRENKFVREVEYVLRDNINSPIIVEGDHDVSALREIGVTGEIIKINQGVSIENFCSRVSSEHTKVILLTDFDRKGIDLQSKISTILQSYGCKVNSRFWYFIDHSFKIKSVEDLPWLLRENQ</sequence>
<dbReference type="AlphaFoldDB" id="A0A1N5UVQ4"/>
<evidence type="ECO:0000313" key="3">
    <source>
        <dbReference type="EMBL" id="SJK84928.1"/>
    </source>
</evidence>
<evidence type="ECO:0000313" key="5">
    <source>
        <dbReference type="Proteomes" id="UP000195607"/>
    </source>
</evidence>
<proteinExistence type="predicted"/>
<reference evidence="3" key="3">
    <citation type="submission" date="2016-06" db="EMBL/GenBank/DDBJ databases">
        <authorList>
            <person name="Olsen C.W."/>
            <person name="Carey S."/>
            <person name="Hinshaw L."/>
            <person name="Karasin A.I."/>
        </authorList>
    </citation>
    <scope>NUCLEOTIDE SEQUENCE [LARGE SCALE GENOMIC DNA]</scope>
    <source>
        <strain evidence="3">PM4</strain>
    </source>
</reference>
<dbReference type="Proteomes" id="UP000187822">
    <property type="component" value="Chromosome I"/>
</dbReference>
<dbReference type="InterPro" id="IPR006171">
    <property type="entry name" value="TOPRIM_dom"/>
</dbReference>
<gene>
    <name evidence="3" type="ORF">CPM_1117</name>
    <name evidence="2" type="ORF">CSP5_1113</name>
</gene>
<organism evidence="2 5">
    <name type="scientific">Cuniculiplasma divulgatum</name>
    <dbReference type="NCBI Taxonomy" id="1673428"/>
    <lineage>
        <taxon>Archaea</taxon>
        <taxon>Methanobacteriati</taxon>
        <taxon>Thermoplasmatota</taxon>
        <taxon>Thermoplasmata</taxon>
        <taxon>Thermoplasmatales</taxon>
        <taxon>Cuniculiplasmataceae</taxon>
        <taxon>Cuniculiplasma</taxon>
    </lineage>
</organism>
<reference evidence="2 5" key="1">
    <citation type="submission" date="2016-04" db="EMBL/GenBank/DDBJ databases">
        <authorList>
            <person name="Evans L.H."/>
            <person name="Alamgir A."/>
            <person name="Owens N."/>
            <person name="Weber N.D."/>
            <person name="Virtaneva K."/>
            <person name="Barbian K."/>
            <person name="Babar A."/>
            <person name="Rosenke K."/>
        </authorList>
    </citation>
    <scope>NUCLEOTIDE SEQUENCE [LARGE SCALE GENOMIC DNA]</scope>
    <source>
        <strain evidence="2">S5</strain>
        <strain evidence="5">S5(T) (JCM 30642 \VKM B-2941)</strain>
    </source>
</reference>
<dbReference type="Pfam" id="PF01751">
    <property type="entry name" value="Toprim"/>
    <property type="match status" value="1"/>
</dbReference>
<keyword evidence="4" id="KW-1185">Reference proteome</keyword>
<dbReference type="Proteomes" id="UP000195607">
    <property type="component" value="Chromosome I"/>
</dbReference>
<dbReference type="PROSITE" id="PS50880">
    <property type="entry name" value="TOPRIM"/>
    <property type="match status" value="1"/>
</dbReference>
<dbReference type="PANTHER" id="PTHR39964">
    <property type="entry name" value="UPF0292 PROTEIN TK1411"/>
    <property type="match status" value="1"/>
</dbReference>
<evidence type="ECO:0000313" key="2">
    <source>
        <dbReference type="EMBL" id="SIM64185.1"/>
    </source>
</evidence>
<protein>
    <submittedName>
        <fullName evidence="2">TOPRIM domain protein</fullName>
    </submittedName>
</protein>
<dbReference type="EMBL" id="LT671858">
    <property type="protein sequence ID" value="SIM64185.1"/>
    <property type="molecule type" value="Genomic_DNA"/>
</dbReference>
<dbReference type="EMBL" id="LT719092">
    <property type="protein sequence ID" value="SJK84928.1"/>
    <property type="molecule type" value="Genomic_DNA"/>
</dbReference>
<feature type="domain" description="Toprim" evidence="1">
    <location>
        <begin position="19"/>
        <end position="101"/>
    </location>
</feature>
<dbReference type="SUPFAM" id="SSF110455">
    <property type="entry name" value="Toprim domain"/>
    <property type="match status" value="1"/>
</dbReference>
<dbReference type="KEGG" id="cdiv:CPM_1117"/>